<sequence>MPGMAKKAATTTTTTTTTIKSTARSTMAATATAAAAIKAEPKATAAAQPTGLSISTVQKAVEALMAHNKQWAKTHASNDLLAQQDPSVQHVDLIITTKTMPDSNKSQLRSTPIPLCRSLYTGADVLLITKDPQREYKDLLEAQGIKGISKVMDYSHLRAKFKTYEARRQLAASYDLFLADERVLALLPKVLGKTFFQKKLLPVPIDMTKSDLQLRIRRVLKGTFLRRTHGVCTSVRIGSTAMGAQCVIDNILKATPHIFKHIPGGWNNIRSVQIKTSKSAALPLLVSLPAPPGEQQDKMVFSFGGDADEDDEVDPDAGEVEPDSDDSDAEEGAKKTQKKVVSSAAAAVQGVVADTVSEVLSSLAAATAEATGENKKPTKSSIRKKKLLAARKNEKYRLRFEERRAAKRAAKLSAEPSSAEESSTEEASKSVKEAPMVEEKKAAAIKPATDSVKTPAKTPMKTRAASTKKSAKKAADTAAPATPTPAAPATPAPATPTPAAAAVIPAEKKTPVKKTPTKTTTAGAAKTPSGTPMKTRSASAKKSAKK</sequence>
<dbReference type="Gene3D" id="3.40.50.790">
    <property type="match status" value="1"/>
</dbReference>
<evidence type="ECO:0000256" key="3">
    <source>
        <dbReference type="ARBA" id="ARBA00022553"/>
    </source>
</evidence>
<evidence type="ECO:0000313" key="12">
    <source>
        <dbReference type="EMBL" id="KAJ3175520.1"/>
    </source>
</evidence>
<dbReference type="Proteomes" id="UP001212152">
    <property type="component" value="Unassembled WGS sequence"/>
</dbReference>
<feature type="compositionally biased region" description="Basic and acidic residues" evidence="11">
    <location>
        <begin position="426"/>
        <end position="442"/>
    </location>
</feature>
<feature type="compositionally biased region" description="Pro residues" evidence="11">
    <location>
        <begin position="482"/>
        <end position="496"/>
    </location>
</feature>
<keyword evidence="3" id="KW-0597">Phosphoprotein</keyword>
<dbReference type="FunFam" id="3.40.50.790:FF:000004">
    <property type="entry name" value="Ribosomal L1 domain-containing 1-like 1"/>
    <property type="match status" value="1"/>
</dbReference>
<keyword evidence="6" id="KW-0175">Coiled coil</keyword>
<dbReference type="EMBL" id="JADGJQ010000051">
    <property type="protein sequence ID" value="KAJ3175520.1"/>
    <property type="molecule type" value="Genomic_DNA"/>
</dbReference>
<evidence type="ECO:0000256" key="6">
    <source>
        <dbReference type="ARBA" id="ARBA00023054"/>
    </source>
</evidence>
<dbReference type="PANTHER" id="PTHR23216">
    <property type="entry name" value="NUCLEOLAR AND COILED-BODY PHOSPHOPROTEIN 1"/>
    <property type="match status" value="1"/>
</dbReference>
<gene>
    <name evidence="12" type="ORF">HDU87_006183</name>
</gene>
<feature type="compositionally biased region" description="Low complexity" evidence="11">
    <location>
        <begin position="411"/>
        <end position="421"/>
    </location>
</feature>
<dbReference type="InterPro" id="IPR023674">
    <property type="entry name" value="Ribosomal_uL1-like"/>
</dbReference>
<feature type="compositionally biased region" description="Acidic residues" evidence="11">
    <location>
        <begin position="306"/>
        <end position="330"/>
    </location>
</feature>
<dbReference type="Pfam" id="PF00687">
    <property type="entry name" value="Ribosomal_L1"/>
    <property type="match status" value="1"/>
</dbReference>
<evidence type="ECO:0000256" key="2">
    <source>
        <dbReference type="ARBA" id="ARBA00022499"/>
    </source>
</evidence>
<proteinExistence type="inferred from homology"/>
<evidence type="ECO:0000256" key="7">
    <source>
        <dbReference type="ARBA" id="ARBA00023242"/>
    </source>
</evidence>
<dbReference type="InterPro" id="IPR016095">
    <property type="entry name" value="Ribosomal_uL1_3-a/b-sand"/>
</dbReference>
<dbReference type="SUPFAM" id="SSF56808">
    <property type="entry name" value="Ribosomal protein L1"/>
    <property type="match status" value="1"/>
</dbReference>
<dbReference type="GO" id="GO:0005730">
    <property type="term" value="C:nucleolus"/>
    <property type="evidence" value="ECO:0007669"/>
    <property type="project" value="UniProtKB-SubCell"/>
</dbReference>
<dbReference type="AlphaFoldDB" id="A0AAD5THF6"/>
<organism evidence="12 13">
    <name type="scientific">Geranomyces variabilis</name>
    <dbReference type="NCBI Taxonomy" id="109894"/>
    <lineage>
        <taxon>Eukaryota</taxon>
        <taxon>Fungi</taxon>
        <taxon>Fungi incertae sedis</taxon>
        <taxon>Chytridiomycota</taxon>
        <taxon>Chytridiomycota incertae sedis</taxon>
        <taxon>Chytridiomycetes</taxon>
        <taxon>Spizellomycetales</taxon>
        <taxon>Powellomycetaceae</taxon>
        <taxon>Geranomyces</taxon>
    </lineage>
</organism>
<dbReference type="InterPro" id="IPR039191">
    <property type="entry name" value="Nopp140-like"/>
</dbReference>
<evidence type="ECO:0000313" key="13">
    <source>
        <dbReference type="Proteomes" id="UP001212152"/>
    </source>
</evidence>
<dbReference type="CDD" id="cd00403">
    <property type="entry name" value="Ribosomal_L1"/>
    <property type="match status" value="1"/>
</dbReference>
<dbReference type="PANTHER" id="PTHR23216:SF1">
    <property type="entry name" value="NUCLEOLAR AND COILED-BODY PHOSPHOPROTEIN 1"/>
    <property type="match status" value="1"/>
</dbReference>
<comment type="function">
    <text evidence="8">Regulates cellular senescence through inhibition of PTEN translation. Acts as a pro-apoptotic regulator in response to DNA damage.</text>
</comment>
<evidence type="ECO:0000256" key="9">
    <source>
        <dbReference type="ARBA" id="ARBA00061550"/>
    </source>
</evidence>
<evidence type="ECO:0000256" key="5">
    <source>
        <dbReference type="ARBA" id="ARBA00022990"/>
    </source>
</evidence>
<evidence type="ECO:0000256" key="10">
    <source>
        <dbReference type="ARBA" id="ARBA00070787"/>
    </source>
</evidence>
<feature type="compositionally biased region" description="Basic residues" evidence="11">
    <location>
        <begin position="377"/>
        <end position="388"/>
    </location>
</feature>
<keyword evidence="5" id="KW-0007">Acetylation</keyword>
<comment type="subcellular location">
    <subcellularLocation>
        <location evidence="1">Nucleus</location>
        <location evidence="1">Nucleolus</location>
    </subcellularLocation>
</comment>
<feature type="region of interest" description="Disordered" evidence="11">
    <location>
        <begin position="1"/>
        <end position="21"/>
    </location>
</feature>
<feature type="region of interest" description="Disordered" evidence="11">
    <location>
        <begin position="369"/>
        <end position="388"/>
    </location>
</feature>
<dbReference type="InterPro" id="IPR028364">
    <property type="entry name" value="Ribosomal_uL1/biogenesis"/>
</dbReference>
<feature type="region of interest" description="Disordered" evidence="11">
    <location>
        <begin position="296"/>
        <end position="336"/>
    </location>
</feature>
<evidence type="ECO:0000256" key="4">
    <source>
        <dbReference type="ARBA" id="ARBA00022843"/>
    </source>
</evidence>
<dbReference type="GO" id="GO:0005654">
    <property type="term" value="C:nucleoplasm"/>
    <property type="evidence" value="ECO:0007669"/>
    <property type="project" value="TreeGrafter"/>
</dbReference>
<keyword evidence="13" id="KW-1185">Reference proteome</keyword>
<protein>
    <recommendedName>
        <fullName evidence="10">Ribosomal L1 domain-containing protein 1</fullName>
    </recommendedName>
</protein>
<keyword evidence="7" id="KW-0539">Nucleus</keyword>
<keyword evidence="2" id="KW-1017">Isopeptide bond</keyword>
<name>A0AAD5THF6_9FUNG</name>
<evidence type="ECO:0000256" key="11">
    <source>
        <dbReference type="SAM" id="MobiDB-lite"/>
    </source>
</evidence>
<feature type="compositionally biased region" description="Low complexity" evidence="11">
    <location>
        <begin position="517"/>
        <end position="546"/>
    </location>
</feature>
<keyword evidence="4" id="KW-0832">Ubl conjugation</keyword>
<comment type="similarity">
    <text evidence="9">Belongs to the universal ribosomal protein uL1 family. Highly divergent.</text>
</comment>
<evidence type="ECO:0000256" key="8">
    <source>
        <dbReference type="ARBA" id="ARBA00054167"/>
    </source>
</evidence>
<comment type="caution">
    <text evidence="12">The sequence shown here is derived from an EMBL/GenBank/DDBJ whole genome shotgun (WGS) entry which is preliminary data.</text>
</comment>
<feature type="region of interest" description="Disordered" evidence="11">
    <location>
        <begin position="404"/>
        <end position="546"/>
    </location>
</feature>
<dbReference type="Gene3D" id="3.30.190.20">
    <property type="match status" value="1"/>
</dbReference>
<reference evidence="12" key="1">
    <citation type="submission" date="2020-05" db="EMBL/GenBank/DDBJ databases">
        <title>Phylogenomic resolution of chytrid fungi.</title>
        <authorList>
            <person name="Stajich J.E."/>
            <person name="Amses K."/>
            <person name="Simmons R."/>
            <person name="Seto K."/>
            <person name="Myers J."/>
            <person name="Bonds A."/>
            <person name="Quandt C.A."/>
            <person name="Barry K."/>
            <person name="Liu P."/>
            <person name="Grigoriev I."/>
            <person name="Longcore J.E."/>
            <person name="James T.Y."/>
        </authorList>
    </citation>
    <scope>NUCLEOTIDE SEQUENCE</scope>
    <source>
        <strain evidence="12">JEL0379</strain>
    </source>
</reference>
<accession>A0AAD5THF6</accession>
<evidence type="ECO:0000256" key="1">
    <source>
        <dbReference type="ARBA" id="ARBA00004604"/>
    </source>
</evidence>